<dbReference type="SUPFAM" id="SSF56601">
    <property type="entry name" value="beta-lactamase/transpeptidase-like"/>
    <property type="match status" value="1"/>
</dbReference>
<keyword evidence="3" id="KW-1133">Transmembrane helix</keyword>
<reference evidence="4 5" key="1">
    <citation type="journal article" date="2017" name="BMC Genomics">
        <title>Comparative genomic and phylogenomic analyses of the Bifidobacteriaceae family.</title>
        <authorList>
            <person name="Lugli G.A."/>
            <person name="Milani C."/>
            <person name="Turroni F."/>
            <person name="Duranti S."/>
            <person name="Mancabelli L."/>
            <person name="Mangifesta M."/>
            <person name="Ferrario C."/>
            <person name="Modesto M."/>
            <person name="Mattarelli P."/>
            <person name="Jiri K."/>
            <person name="van Sinderen D."/>
            <person name="Ventura M."/>
        </authorList>
    </citation>
    <scope>NUCLEOTIDE SEQUENCE [LARGE SCALE GENOMIC DNA]</scope>
    <source>
        <strain evidence="4 5">DSM 24744</strain>
    </source>
</reference>
<dbReference type="OrthoDB" id="56883at2"/>
<comment type="caution">
    <text evidence="4">The sequence shown here is derived from an EMBL/GenBank/DDBJ whole genome shotgun (WGS) entry which is preliminary data.</text>
</comment>
<dbReference type="Pfam" id="PF02113">
    <property type="entry name" value="Peptidase_S13"/>
    <property type="match status" value="2"/>
</dbReference>
<comment type="similarity">
    <text evidence="1">Belongs to the peptidase S13 family.</text>
</comment>
<dbReference type="RefSeq" id="WP_094691436.1">
    <property type="nucleotide sequence ID" value="NZ_MWWQ01000009.1"/>
</dbReference>
<name>A0A261EWV4_9BIFI</name>
<dbReference type="AlphaFoldDB" id="A0A261EWV4"/>
<keyword evidence="3" id="KW-0472">Membrane</keyword>
<dbReference type="GO" id="GO:0004185">
    <property type="term" value="F:serine-type carboxypeptidase activity"/>
    <property type="evidence" value="ECO:0007669"/>
    <property type="project" value="InterPro"/>
</dbReference>
<protein>
    <submittedName>
        <fullName evidence="4">D-alanyl-D-alanine carboxypeptidase</fullName>
    </submittedName>
</protein>
<dbReference type="Proteomes" id="UP000216454">
    <property type="component" value="Unassembled WGS sequence"/>
</dbReference>
<dbReference type="GO" id="GO:0006508">
    <property type="term" value="P:proteolysis"/>
    <property type="evidence" value="ECO:0007669"/>
    <property type="project" value="InterPro"/>
</dbReference>
<keyword evidence="5" id="KW-1185">Reference proteome</keyword>
<evidence type="ECO:0000313" key="5">
    <source>
        <dbReference type="Proteomes" id="UP000216454"/>
    </source>
</evidence>
<keyword evidence="4" id="KW-0645">Protease</keyword>
<keyword evidence="2" id="KW-0378">Hydrolase</keyword>
<evidence type="ECO:0000256" key="3">
    <source>
        <dbReference type="SAM" id="Phobius"/>
    </source>
</evidence>
<dbReference type="PRINTS" id="PR00922">
    <property type="entry name" value="DADACBPTASE3"/>
</dbReference>
<dbReference type="InterPro" id="IPR000667">
    <property type="entry name" value="Peptidase_S13"/>
</dbReference>
<gene>
    <name evidence="4" type="ORF">PSSU_1083</name>
</gene>
<sequence>MSAWHRNHGTAGKTHAPSSAAVRIVASAVATALVFGCFTAIHRYARTGGDERADVTVRVARQNVQLLAPDVDTSTSIDAAAVQPLLDAYAQSAGVGTTYSIAVMDAQGNVIAGHEPDTAREPASTTKTLTAFAAASALDLYSTLDTQVYVTGAADAKGAATIVLKGNGDVLLGTGANDASHINGRAGIATLVQRTVTALAAQGITSVTLEYDDSLFGSKRLPDGIEQTDEDYIYEMPASSMAIDMDRQWGGVTNPDPDHIMNYPTKTDTPALNVATEFASQLAAAGVTVSNADAPASVQTTGDATMIASVQSAPLWEVMRFMLKNSSNTLAEEFGRLVAIKTGAENSPEGAVKAVTQIVQDAGIKTDGLSLRDCSGLTLGTRISATTLADVQRHLVLLQQEDSAPVMEGELLAGVDRPHAPYDHSIYGSMMTKTGTQDNVRSLCGTIVTKDGGVVFFAIVCVDMGDWSAAGAANDVFASGLAML</sequence>
<organism evidence="4 5">
    <name type="scientific">Pseudoscardovia suis</name>
    <dbReference type="NCBI Taxonomy" id="987063"/>
    <lineage>
        <taxon>Bacteria</taxon>
        <taxon>Bacillati</taxon>
        <taxon>Actinomycetota</taxon>
        <taxon>Actinomycetes</taxon>
        <taxon>Bifidobacteriales</taxon>
        <taxon>Bifidobacteriaceae</taxon>
        <taxon>Pseudoscardovia</taxon>
    </lineage>
</organism>
<evidence type="ECO:0000256" key="1">
    <source>
        <dbReference type="ARBA" id="ARBA00006096"/>
    </source>
</evidence>
<dbReference type="PANTHER" id="PTHR30023">
    <property type="entry name" value="D-ALANYL-D-ALANINE CARBOXYPEPTIDASE"/>
    <property type="match status" value="1"/>
</dbReference>
<dbReference type="Gene3D" id="3.40.710.10">
    <property type="entry name" value="DD-peptidase/beta-lactamase superfamily"/>
    <property type="match status" value="2"/>
</dbReference>
<keyword evidence="3" id="KW-0812">Transmembrane</keyword>
<proteinExistence type="inferred from homology"/>
<dbReference type="EMBL" id="MWWQ01000009">
    <property type="protein sequence ID" value="OZG51146.1"/>
    <property type="molecule type" value="Genomic_DNA"/>
</dbReference>
<dbReference type="GO" id="GO:0000270">
    <property type="term" value="P:peptidoglycan metabolic process"/>
    <property type="evidence" value="ECO:0007669"/>
    <property type="project" value="TreeGrafter"/>
</dbReference>
<feature type="transmembrane region" description="Helical" evidence="3">
    <location>
        <begin position="20"/>
        <end position="41"/>
    </location>
</feature>
<accession>A0A261EWV4</accession>
<dbReference type="PANTHER" id="PTHR30023:SF0">
    <property type="entry name" value="PENICILLIN-SENSITIVE CARBOXYPEPTIDASE A"/>
    <property type="match status" value="1"/>
</dbReference>
<evidence type="ECO:0000313" key="4">
    <source>
        <dbReference type="EMBL" id="OZG51146.1"/>
    </source>
</evidence>
<keyword evidence="4" id="KW-0121">Carboxypeptidase</keyword>
<dbReference type="InterPro" id="IPR012338">
    <property type="entry name" value="Beta-lactam/transpept-like"/>
</dbReference>
<evidence type="ECO:0000256" key="2">
    <source>
        <dbReference type="ARBA" id="ARBA00022801"/>
    </source>
</evidence>